<gene>
    <name evidence="3" type="primary">FGENESH: predicted gene_9.483</name>
    <name evidence="3" type="ORF">BN2166_0051370</name>
</gene>
<reference evidence="3 4" key="1">
    <citation type="submission" date="2015-07" db="EMBL/GenBank/DDBJ databases">
        <authorList>
            <person name="Cajimat M.N.B."/>
            <person name="Milazzo M.L."/>
            <person name="Fulhorst C.F."/>
        </authorList>
    </citation>
    <scope>NUCLEOTIDE SEQUENCE [LARGE SCALE GENOMIC DNA]</scope>
    <source>
        <strain evidence="3">Single colony</strain>
    </source>
</reference>
<evidence type="ECO:0000313" key="4">
    <source>
        <dbReference type="Proteomes" id="UP000199069"/>
    </source>
</evidence>
<evidence type="ECO:0000256" key="2">
    <source>
        <dbReference type="SAM" id="Phobius"/>
    </source>
</evidence>
<feature type="region of interest" description="Disordered" evidence="1">
    <location>
        <begin position="81"/>
        <end position="145"/>
    </location>
</feature>
<sequence length="993" mass="105667">MATYDNGQYTPWTTAGETGAATTSAAAWTGETAATTFAAAADTWAATTTSAEAAWTPETSTTQMAWSTSMTPAWSAEETTTSAWAAWTPSTTTTTPAWTPATPSTTSQWSASSTTTPPASSSSTTRSSSSSSTTPPPSSASSVTDSSVNKYATVSRYASPSAGALSSSSSGHSFKMTYLIPAFIIVPLALIFLVLGCSYGKWWGRNRKGSQTPLSEGVGGMGWWGGRGGSWRSRRSGYDDDAAETGGLVGAEKYRDAMDDYDEKRFTLPSVEGGEAGTARGGGSRWSNFFAPSSANKHDPLASHPDVAVPFLSISHASTPEQPFVPPSRSSSTQDFPRWTARGAVAPQGPTTNGGFLAAGAWGTGARSNRQSGLARNVSGRSTSSVGSRLSDRIFGRFGMGGRSPDACPSPSVYSPTPEESAQSHQSFGAAGAYMGVHMEDEDEDDFADEKHDVDYDAYLAAGRVGDGELARRYAKGEIKDSDIFPPREPPRYSDGDARERYYARQGPTANAPFASFAAHEPAQSSSFPVDLPAAPSRLQVSPKKTASTLVRPAPLETPEKGNNLLFSYASPPPPQPHGSPRPPLPPIPQQHKKVSPTKAPLTEPPARTPFRQQTAPQLVRPPRHHDPFAPEPTSQMQSQPVFPSTRQSRGTKHDSAFSLDVYSAIVDTVEEAEQQASKKRSGTTTSSRSATPTKQSQRSTPVRSNTDVRPGTLISSSAELQARRITSGESIPRSSSVSPTKDMGRRREATPTSSGRSRPVSAYAELPTQAQKEPEIRKILSRQDLKPISKAKSRESLAFDAAFADPAPIAPLQHPNKVRAAVENIETREPSHRKTPSRDSGHSAFSDKTTSSSGRLGRSATTAPSTTTYRRPLGNKGLVSDNESDSDDSEAIVTNRRLSMLILNRSRSQSGSLPSGPASGDSHSSMTLEDEEKAARPLSSDPRRLSAMLRRPSQGGALLRDDGEKEEGEEKGGASGLFDALKRRSGIFDDAE</sequence>
<feature type="compositionally biased region" description="Polar residues" evidence="1">
    <location>
        <begin position="539"/>
        <end position="549"/>
    </location>
</feature>
<keyword evidence="4" id="KW-1185">Reference proteome</keyword>
<evidence type="ECO:0000313" key="3">
    <source>
        <dbReference type="EMBL" id="CTR09276.1"/>
    </source>
</evidence>
<keyword evidence="2" id="KW-0472">Membrane</keyword>
<feature type="compositionally biased region" description="Polar residues" evidence="1">
    <location>
        <begin position="696"/>
        <end position="720"/>
    </location>
</feature>
<dbReference type="Proteomes" id="UP000199069">
    <property type="component" value="Unassembled WGS sequence"/>
</dbReference>
<feature type="compositionally biased region" description="Polar residues" evidence="1">
    <location>
        <begin position="633"/>
        <end position="649"/>
    </location>
</feature>
<feature type="compositionally biased region" description="Polar residues" evidence="1">
    <location>
        <begin position="847"/>
        <end position="870"/>
    </location>
</feature>
<feature type="region of interest" description="Disordered" evidence="1">
    <location>
        <begin position="672"/>
        <end position="790"/>
    </location>
</feature>
<feature type="region of interest" description="Disordered" evidence="1">
    <location>
        <begin position="406"/>
        <end position="426"/>
    </location>
</feature>
<accession>A0A0K3CQ34</accession>
<evidence type="ECO:0000256" key="1">
    <source>
        <dbReference type="SAM" id="MobiDB-lite"/>
    </source>
</evidence>
<feature type="compositionally biased region" description="Pro residues" evidence="1">
    <location>
        <begin position="571"/>
        <end position="589"/>
    </location>
</feature>
<feature type="compositionally biased region" description="Polar residues" evidence="1">
    <location>
        <begin position="412"/>
        <end position="426"/>
    </location>
</feature>
<protein>
    <submittedName>
        <fullName evidence="3">BY PROTMAP: gi|342321239|gb|EGU13173.1| Proteophosphoglycan ppg4 [Rhodotorula glutinis ATCC 204091]</fullName>
    </submittedName>
</protein>
<proteinExistence type="predicted"/>
<feature type="compositionally biased region" description="Basic and acidic residues" evidence="1">
    <location>
        <begin position="773"/>
        <end position="790"/>
    </location>
</feature>
<keyword evidence="2" id="KW-1133">Transmembrane helix</keyword>
<dbReference type="OMA" id="YGKWWGR"/>
<feature type="region of interest" description="Disordered" evidence="1">
    <location>
        <begin position="513"/>
        <end position="656"/>
    </location>
</feature>
<feature type="compositionally biased region" description="Basic and acidic residues" evidence="1">
    <location>
        <begin position="826"/>
        <end position="842"/>
    </location>
</feature>
<feature type="compositionally biased region" description="Low complexity" evidence="1">
    <location>
        <begin position="683"/>
        <end position="695"/>
    </location>
</feature>
<keyword evidence="2" id="KW-0812">Transmembrane</keyword>
<feature type="compositionally biased region" description="Basic and acidic residues" evidence="1">
    <location>
        <begin position="960"/>
        <end position="973"/>
    </location>
</feature>
<name>A0A0K3CQ34_RHOTO</name>
<dbReference type="AlphaFoldDB" id="A0A0K3CQ34"/>
<organism evidence="3 4">
    <name type="scientific">Rhodotorula toruloides</name>
    <name type="common">Yeast</name>
    <name type="synonym">Rhodosporidium toruloides</name>
    <dbReference type="NCBI Taxonomy" id="5286"/>
    <lineage>
        <taxon>Eukaryota</taxon>
        <taxon>Fungi</taxon>
        <taxon>Dikarya</taxon>
        <taxon>Basidiomycota</taxon>
        <taxon>Pucciniomycotina</taxon>
        <taxon>Microbotryomycetes</taxon>
        <taxon>Sporidiobolales</taxon>
        <taxon>Sporidiobolaceae</taxon>
        <taxon>Rhodotorula</taxon>
    </lineage>
</organism>
<feature type="compositionally biased region" description="Polar residues" evidence="1">
    <location>
        <begin position="728"/>
        <end position="740"/>
    </location>
</feature>
<dbReference type="EMBL" id="CWKI01000009">
    <property type="protein sequence ID" value="CTR09276.1"/>
    <property type="molecule type" value="Genomic_DNA"/>
</dbReference>
<feature type="region of interest" description="Disordered" evidence="1">
    <location>
        <begin position="808"/>
        <end position="978"/>
    </location>
</feature>
<feature type="transmembrane region" description="Helical" evidence="2">
    <location>
        <begin position="178"/>
        <end position="199"/>
    </location>
</feature>